<name>A0A094X5C0_9BACT</name>
<organism evidence="1 2">
    <name type="scientific">Leptospirillum ferriphilum</name>
    <dbReference type="NCBI Taxonomy" id="178606"/>
    <lineage>
        <taxon>Bacteria</taxon>
        <taxon>Pseudomonadati</taxon>
        <taxon>Nitrospirota</taxon>
        <taxon>Nitrospiria</taxon>
        <taxon>Nitrospirales</taxon>
        <taxon>Nitrospiraceae</taxon>
        <taxon>Leptospirillum</taxon>
    </lineage>
</organism>
<dbReference type="AlphaFoldDB" id="A0A094X5C0"/>
<sequence>MGTRKVSSLKAYYEKKYRLEPGMQRIGMRPSRRNISPGSLPLRVKYILRKDRGNELSAPVPLDEKGRVIEDPYSLASTMEASMPVNARYWLISLSPERGGELDLRQYLARVLDRFRAETGRYLHVIAAEHKNTHHPHLHLIVPEIPDRSGKPVRLLSREMFTVLRWCASKEATLHLGRESLLMQMDIGKLISMPYWTAIDDRILERLRPDRTFCVEPAKNSYTRNERHERRLVLARLGWLKKKGLARKTGKNFRLFEDWMEKLVIPEKRMDRFREIRFGMEDGTVQSGSDVLGTKFVDLTRLAFSPLDVAENMELKEQMGRIQKPFLETGRLAGVTIADSGSASSRFSRQVLLIQTGENLLAYDAGSFEPGLVRHLVRNLGRNVALRERSGERTIEPVLGSETEKSIDLSRIPSNIDSQKRILFFWNREEELERQKKIALDPEHRQHATGMEHRIREAAHVIGIVLPPAQPLHFALELALER</sequence>
<evidence type="ECO:0000313" key="2">
    <source>
        <dbReference type="Proteomes" id="UP000029452"/>
    </source>
</evidence>
<dbReference type="Proteomes" id="UP000029452">
    <property type="component" value="Unassembled WGS sequence"/>
</dbReference>
<dbReference type="PATRIC" id="fig|178606.4.peg.1467"/>
<comment type="caution">
    <text evidence="1">The sequence shown here is derived from an EMBL/GenBank/DDBJ whole genome shotgun (WGS) entry which is preliminary data.</text>
</comment>
<dbReference type="EMBL" id="JPGK01000005">
    <property type="protein sequence ID" value="KGA93754.1"/>
    <property type="molecule type" value="Genomic_DNA"/>
</dbReference>
<proteinExistence type="predicted"/>
<dbReference type="RefSeq" id="WP_036082387.1">
    <property type="nucleotide sequence ID" value="NZ_JPGK01000005.1"/>
</dbReference>
<protein>
    <submittedName>
        <fullName evidence="1">Uncharacterized protein</fullName>
    </submittedName>
</protein>
<reference evidence="1 2" key="1">
    <citation type="submission" date="2014-06" db="EMBL/GenBank/DDBJ databases">
        <title>Draft genome sequence of iron oxidizing acidophile Leptospirillum ferriphilum DSM14647.</title>
        <authorList>
            <person name="Cardenas J.P."/>
            <person name="Lazcano M."/>
            <person name="Ossandon F.J."/>
            <person name="Corbett M."/>
            <person name="Holmes D.S."/>
            <person name="Watkin E."/>
        </authorList>
    </citation>
    <scope>NUCLEOTIDE SEQUENCE [LARGE SCALE GENOMIC DNA]</scope>
    <source>
        <strain evidence="1 2">DSM 14647</strain>
    </source>
</reference>
<dbReference type="OrthoDB" id="9809969at2"/>
<accession>A0A094X5C0</accession>
<evidence type="ECO:0000313" key="1">
    <source>
        <dbReference type="EMBL" id="KGA93754.1"/>
    </source>
</evidence>
<gene>
    <name evidence="1" type="ORF">LptCag_1464</name>
</gene>